<evidence type="ECO:0000313" key="3">
    <source>
        <dbReference type="RefSeq" id="XP_012935352.1"/>
    </source>
</evidence>
<dbReference type="Proteomes" id="UP000694888">
    <property type="component" value="Unplaced"/>
</dbReference>
<feature type="region of interest" description="Disordered" evidence="1">
    <location>
        <begin position="125"/>
        <end position="150"/>
    </location>
</feature>
<protein>
    <submittedName>
        <fullName evidence="3">Uncharacterized protein LOC106011180</fullName>
    </submittedName>
</protein>
<accession>A0ABM0ZVH1</accession>
<feature type="compositionally biased region" description="Basic and acidic residues" evidence="1">
    <location>
        <begin position="141"/>
        <end position="150"/>
    </location>
</feature>
<name>A0ABM0ZVH1_APLCA</name>
<proteinExistence type="predicted"/>
<keyword evidence="2" id="KW-1185">Reference proteome</keyword>
<evidence type="ECO:0000256" key="1">
    <source>
        <dbReference type="SAM" id="MobiDB-lite"/>
    </source>
</evidence>
<evidence type="ECO:0000313" key="2">
    <source>
        <dbReference type="Proteomes" id="UP000694888"/>
    </source>
</evidence>
<dbReference type="RefSeq" id="XP_012935352.1">
    <property type="nucleotide sequence ID" value="XM_013079898.2"/>
</dbReference>
<feature type="region of interest" description="Disordered" evidence="1">
    <location>
        <begin position="19"/>
        <end position="41"/>
    </location>
</feature>
<gene>
    <name evidence="3" type="primary">LOC106011180</name>
</gene>
<reference evidence="3" key="1">
    <citation type="submission" date="2025-08" db="UniProtKB">
        <authorList>
            <consortium name="RefSeq"/>
        </authorList>
    </citation>
    <scope>IDENTIFICATION</scope>
</reference>
<organism evidence="2 3">
    <name type="scientific">Aplysia californica</name>
    <name type="common">California sea hare</name>
    <dbReference type="NCBI Taxonomy" id="6500"/>
    <lineage>
        <taxon>Eukaryota</taxon>
        <taxon>Metazoa</taxon>
        <taxon>Spiralia</taxon>
        <taxon>Lophotrochozoa</taxon>
        <taxon>Mollusca</taxon>
        <taxon>Gastropoda</taxon>
        <taxon>Heterobranchia</taxon>
        <taxon>Euthyneura</taxon>
        <taxon>Tectipleura</taxon>
        <taxon>Aplysiida</taxon>
        <taxon>Aplysioidea</taxon>
        <taxon>Aplysiidae</taxon>
        <taxon>Aplysia</taxon>
    </lineage>
</organism>
<dbReference type="GeneID" id="106011180"/>
<sequence>MLEDLEDKRSVHSFHSFHGLRTSRSHHGPRTNFAGDDADSRFLRTTSPTAAAAASGGGGASSGVAAGFLRPCSGGRGGSARYYHCSTPPSNTYPNLHLKSQSYENVPLVAKQRASALHAATNPVCKVSPPHSRSKTLSQSDIHKHTETAI</sequence>